<name>A0ABT4DHQ6_FUSSI</name>
<accession>A0ABT4DHQ6</accession>
<evidence type="ECO:0000313" key="8">
    <source>
        <dbReference type="Proteomes" id="UP001062738"/>
    </source>
</evidence>
<dbReference type="Proteomes" id="UP001062738">
    <property type="component" value="Unassembled WGS sequence"/>
</dbReference>
<dbReference type="InterPro" id="IPR041526">
    <property type="entry name" value="DAPG_hydrolase"/>
</dbReference>
<evidence type="ECO:0000313" key="7">
    <source>
        <dbReference type="EMBL" id="MCY7008129.1"/>
    </source>
</evidence>
<comment type="cofactor">
    <cofactor evidence="1">
        <name>Zn(2+)</name>
        <dbReference type="ChEBI" id="CHEBI:29105"/>
    </cofactor>
</comment>
<evidence type="ECO:0000256" key="4">
    <source>
        <dbReference type="ARBA" id="ARBA00022833"/>
    </source>
</evidence>
<gene>
    <name evidence="7" type="ORF">OCK72_05585</name>
</gene>
<protein>
    <recommendedName>
        <fullName evidence="6">DAPG hydrolase PhiG domain-containing protein</fullName>
    </recommendedName>
</protein>
<keyword evidence="4" id="KW-0862">Zinc</keyword>
<evidence type="ECO:0000256" key="1">
    <source>
        <dbReference type="ARBA" id="ARBA00001947"/>
    </source>
</evidence>
<dbReference type="Pfam" id="PF18089">
    <property type="entry name" value="DAPG_hydrolase"/>
    <property type="match status" value="1"/>
</dbReference>
<keyword evidence="3" id="KW-0378">Hydrolase</keyword>
<evidence type="ECO:0000259" key="6">
    <source>
        <dbReference type="Pfam" id="PF18089"/>
    </source>
</evidence>
<evidence type="ECO:0000256" key="5">
    <source>
        <dbReference type="ARBA" id="ARBA00023459"/>
    </source>
</evidence>
<reference evidence="7" key="1">
    <citation type="submission" date="2022-09" db="EMBL/GenBank/DDBJ databases">
        <authorList>
            <person name="Zoaiter M."/>
        </authorList>
    </citation>
    <scope>NUCLEOTIDE SEQUENCE</scope>
    <source>
        <strain evidence="7">DSM 19848</strain>
    </source>
</reference>
<comment type="caution">
    <text evidence="7">The sequence shown here is derived from an EMBL/GenBank/DDBJ whole genome shotgun (WGS) entry which is preliminary data.</text>
</comment>
<dbReference type="RefSeq" id="WP_265152114.1">
    <property type="nucleotide sequence ID" value="NZ_JAOXXL010000013.1"/>
</dbReference>
<feature type="domain" description="DAPG hydrolase PhiG" evidence="6">
    <location>
        <begin position="6"/>
        <end position="117"/>
    </location>
</feature>
<sequence>MGGSAYKERLWGSTHLVTEDIGMGMGDIAINFTSPIEFGFDAKKLKNPNILSIICSVGSANMVHIARKSPKGIGIELRTRFWFPLHDGHSVPEELLRGLTFHALEEYSHLGQLLPKVCEEFSLKN</sequence>
<keyword evidence="2" id="KW-0479">Metal-binding</keyword>
<comment type="similarity">
    <text evidence="5">Belongs to the DAPG/phloretin hydrolase family.</text>
</comment>
<evidence type="ECO:0000256" key="3">
    <source>
        <dbReference type="ARBA" id="ARBA00022801"/>
    </source>
</evidence>
<proteinExistence type="inferred from homology"/>
<evidence type="ECO:0000256" key="2">
    <source>
        <dbReference type="ARBA" id="ARBA00022723"/>
    </source>
</evidence>
<keyword evidence="8" id="KW-1185">Reference proteome</keyword>
<dbReference type="EMBL" id="JAOXXL010000013">
    <property type="protein sequence ID" value="MCY7008129.1"/>
    <property type="molecule type" value="Genomic_DNA"/>
</dbReference>
<organism evidence="7 8">
    <name type="scientific">Fusobacterium simiae</name>
    <dbReference type="NCBI Taxonomy" id="855"/>
    <lineage>
        <taxon>Bacteria</taxon>
        <taxon>Fusobacteriati</taxon>
        <taxon>Fusobacteriota</taxon>
        <taxon>Fusobacteriia</taxon>
        <taxon>Fusobacteriales</taxon>
        <taxon>Fusobacteriaceae</taxon>
        <taxon>Fusobacterium</taxon>
    </lineage>
</organism>